<feature type="domain" description="Putative oxidoreductase/dehydrogenase Rossmann-like" evidence="1">
    <location>
        <begin position="40"/>
        <end position="95"/>
    </location>
</feature>
<evidence type="ECO:0000313" key="3">
    <source>
        <dbReference type="EMBL" id="BAN04006.1"/>
    </source>
</evidence>
<dbReference type="InterPro" id="IPR036291">
    <property type="entry name" value="NAD(P)-bd_dom_sf"/>
</dbReference>
<dbReference type="PANTHER" id="PTHR40459:SF1">
    <property type="entry name" value="CONSERVED HYPOTHETICAL ALANINE AND LEUCINE RICH PROTEIN"/>
    <property type="match status" value="1"/>
</dbReference>
<dbReference type="Pfam" id="PF10727">
    <property type="entry name" value="Rossmann-like"/>
    <property type="match status" value="1"/>
</dbReference>
<dbReference type="Gene3D" id="1.10.1040.20">
    <property type="entry name" value="ProC-like, C-terminal domain"/>
    <property type="match status" value="1"/>
</dbReference>
<dbReference type="Gene3D" id="3.40.50.720">
    <property type="entry name" value="NAD(P)-binding Rossmann-like Domain"/>
    <property type="match status" value="1"/>
</dbReference>
<evidence type="ECO:0000259" key="1">
    <source>
        <dbReference type="Pfam" id="PF10727"/>
    </source>
</evidence>
<name>A0A6C7EJ56_ILUCY</name>
<dbReference type="InterPro" id="IPR008927">
    <property type="entry name" value="6-PGluconate_DH-like_C_sf"/>
</dbReference>
<dbReference type="SUPFAM" id="SSF48179">
    <property type="entry name" value="6-phosphogluconate dehydrogenase C-terminal domain-like"/>
    <property type="match status" value="1"/>
</dbReference>
<dbReference type="Pfam" id="PF10728">
    <property type="entry name" value="DUF2520"/>
    <property type="match status" value="1"/>
</dbReference>
<evidence type="ECO:0000313" key="4">
    <source>
        <dbReference type="Proteomes" id="UP000011863"/>
    </source>
</evidence>
<dbReference type="EMBL" id="AP012057">
    <property type="protein sequence ID" value="BAN04006.1"/>
    <property type="molecule type" value="Genomic_DNA"/>
</dbReference>
<protein>
    <recommendedName>
        <fullName evidence="5">DUF2520 domain-containing protein</fullName>
    </recommendedName>
</protein>
<organism evidence="3 4">
    <name type="scientific">Ilumatobacter coccineus (strain NBRC 103263 / KCTC 29153 / YM16-304)</name>
    <dbReference type="NCBI Taxonomy" id="1313172"/>
    <lineage>
        <taxon>Bacteria</taxon>
        <taxon>Bacillati</taxon>
        <taxon>Actinomycetota</taxon>
        <taxon>Acidimicrobiia</taxon>
        <taxon>Acidimicrobiales</taxon>
        <taxon>Ilumatobacteraceae</taxon>
        <taxon>Ilumatobacter</taxon>
    </lineage>
</organism>
<feature type="domain" description="DUF2520" evidence="2">
    <location>
        <begin position="123"/>
        <end position="231"/>
    </location>
</feature>
<dbReference type="KEGG" id="aym:YM304_36920"/>
<dbReference type="Proteomes" id="UP000011863">
    <property type="component" value="Chromosome"/>
</dbReference>
<sequence length="246" mass="25751">MADESALQVRILGAGRAGGSFATALGRSGASVEVLAREADIADAAADVDLVLLCTPDDQIAPVAAAIRPGDAVIAHCSGSRTLDVLAPHSRRGSIHPLMSLPDAVTGSRRLLDRCRFAIAGDPIVERVVDVLGGVGFSVVDADRVRYHATASIASNHLVALCSEVEQLADGLGIDPEAFWRLMRTTLDNVAEHGARSQLTGPVARGDWATVEGHLAELEVEHRAPYLAMAAVAARLAGRELPPHLT</sequence>
<keyword evidence="4" id="KW-1185">Reference proteome</keyword>
<dbReference type="PANTHER" id="PTHR40459">
    <property type="entry name" value="CONSERVED HYPOTHETICAL ALANINE AND LEUCINE RICH PROTEIN"/>
    <property type="match status" value="1"/>
</dbReference>
<dbReference type="InterPro" id="IPR037108">
    <property type="entry name" value="TM1727-like_C_sf"/>
</dbReference>
<dbReference type="AlphaFoldDB" id="A0A6C7EJ56"/>
<evidence type="ECO:0000259" key="2">
    <source>
        <dbReference type="Pfam" id="PF10728"/>
    </source>
</evidence>
<evidence type="ECO:0008006" key="5">
    <source>
        <dbReference type="Google" id="ProtNLM"/>
    </source>
</evidence>
<dbReference type="InterPro" id="IPR019665">
    <property type="entry name" value="OxRdtase/DH_put_Rossmann_dom"/>
</dbReference>
<gene>
    <name evidence="3" type="ORF">YM304_36920</name>
</gene>
<dbReference type="InterPro" id="IPR018931">
    <property type="entry name" value="DUF2520"/>
</dbReference>
<accession>A0A6C7EJ56</accession>
<reference evidence="3 4" key="1">
    <citation type="journal article" date="2013" name="Int. J. Syst. Evol. Microbiol.">
        <title>Ilumatobacter nonamiense sp. nov. and Ilumatobacter coccineum sp. nov., isolated from seashore sand.</title>
        <authorList>
            <person name="Matsumoto A."/>
            <person name="Kasai H."/>
            <person name="Matsuo Y."/>
            <person name="Shizuri Y."/>
            <person name="Ichikawa N."/>
            <person name="Fujita N."/>
            <person name="Omura S."/>
            <person name="Takahashi Y."/>
        </authorList>
    </citation>
    <scope>NUCLEOTIDE SEQUENCE [LARGE SCALE GENOMIC DNA]</scope>
    <source>
        <strain evidence="4">NBRC 103263 / KCTC 29153 / YM16-304</strain>
    </source>
</reference>
<dbReference type="SUPFAM" id="SSF51735">
    <property type="entry name" value="NAD(P)-binding Rossmann-fold domains"/>
    <property type="match status" value="1"/>
</dbReference>
<proteinExistence type="predicted"/>